<evidence type="ECO:0000259" key="1">
    <source>
        <dbReference type="Pfam" id="PF01636"/>
    </source>
</evidence>
<proteinExistence type="predicted"/>
<dbReference type="Pfam" id="PF01636">
    <property type="entry name" value="APH"/>
    <property type="match status" value="1"/>
</dbReference>
<dbReference type="Proteomes" id="UP000028725">
    <property type="component" value="Unassembled WGS sequence"/>
</dbReference>
<dbReference type="AlphaFoldDB" id="A0A085WJQ1"/>
<evidence type="ECO:0000313" key="3">
    <source>
        <dbReference type="Proteomes" id="UP000028725"/>
    </source>
</evidence>
<comment type="caution">
    <text evidence="2">The sequence shown here is derived from an EMBL/GenBank/DDBJ whole genome shotgun (WGS) entry which is preliminary data.</text>
</comment>
<dbReference type="OrthoDB" id="5380378at2"/>
<dbReference type="RefSeq" id="WP_044188262.1">
    <property type="nucleotide sequence ID" value="NZ_JMCB01000006.1"/>
</dbReference>
<reference evidence="2 3" key="1">
    <citation type="submission" date="2014-04" db="EMBL/GenBank/DDBJ databases">
        <title>Genome assembly of Hyalangium minutum DSM 14724.</title>
        <authorList>
            <person name="Sharma G."/>
            <person name="Subramanian S."/>
        </authorList>
    </citation>
    <scope>NUCLEOTIDE SEQUENCE [LARGE SCALE GENOMIC DNA]</scope>
    <source>
        <strain evidence="2 3">DSM 14724</strain>
    </source>
</reference>
<gene>
    <name evidence="2" type="ORF">DB31_7151</name>
</gene>
<dbReference type="STRING" id="394096.DB31_7151"/>
<protein>
    <recommendedName>
        <fullName evidence="1">Aminoglycoside phosphotransferase domain-containing protein</fullName>
    </recommendedName>
</protein>
<sequence>MLLTAPEVLRTTERSDVVRARVVGGGQEPSVVLKHFRDDPVCGLDDWAAHVFLTQRGLYIGPRFLAGSEEARLFIMEDLGRGQSLETLLQGNEAYTASGALMSIVRLTSVLHVRTLGAQSDYDTVRQSIEPRHERVRIENARYLLDNAGRLRRWLAEVGAKEDPGLQADLEQVARGLADPGPFLVFTHGDMAPSNTLFSRDGPRLVDFEYGGMRSALYDALMWLLTVPFPDELISRADLYYRAGLSQGCYAAQVDSDYLRARATVAAARTVNVFQWISPKALERDRDWAPGFTERTALLRHLERLRIILQPFNPVPALSRTLESLEVRLRERWTVQPFVWPAFR</sequence>
<name>A0A085WJQ1_9BACT</name>
<dbReference type="EMBL" id="JMCB01000006">
    <property type="protein sequence ID" value="KFE67914.1"/>
    <property type="molecule type" value="Genomic_DNA"/>
</dbReference>
<organism evidence="2 3">
    <name type="scientific">Hyalangium minutum</name>
    <dbReference type="NCBI Taxonomy" id="394096"/>
    <lineage>
        <taxon>Bacteria</taxon>
        <taxon>Pseudomonadati</taxon>
        <taxon>Myxococcota</taxon>
        <taxon>Myxococcia</taxon>
        <taxon>Myxococcales</taxon>
        <taxon>Cystobacterineae</taxon>
        <taxon>Archangiaceae</taxon>
        <taxon>Hyalangium</taxon>
    </lineage>
</organism>
<accession>A0A085WJQ1</accession>
<keyword evidence="3" id="KW-1185">Reference proteome</keyword>
<dbReference type="SUPFAM" id="SSF56112">
    <property type="entry name" value="Protein kinase-like (PK-like)"/>
    <property type="match status" value="1"/>
</dbReference>
<dbReference type="Gene3D" id="3.90.1200.10">
    <property type="match status" value="1"/>
</dbReference>
<dbReference type="InterPro" id="IPR002575">
    <property type="entry name" value="Aminoglycoside_PTrfase"/>
</dbReference>
<evidence type="ECO:0000313" key="2">
    <source>
        <dbReference type="EMBL" id="KFE67914.1"/>
    </source>
</evidence>
<dbReference type="InterPro" id="IPR011009">
    <property type="entry name" value="Kinase-like_dom_sf"/>
</dbReference>
<feature type="domain" description="Aminoglycoside phosphotransferase" evidence="1">
    <location>
        <begin position="115"/>
        <end position="243"/>
    </location>
</feature>